<gene>
    <name evidence="6" type="ORF">EIG99_12365</name>
</gene>
<evidence type="ECO:0000256" key="2">
    <source>
        <dbReference type="ARBA" id="ARBA00022692"/>
    </source>
</evidence>
<comment type="subcellular location">
    <subcellularLocation>
        <location evidence="1">Membrane</location>
        <topology evidence="1">Multi-pass membrane protein</topology>
    </subcellularLocation>
</comment>
<name>A0A4Q7CJJ7_9STAP</name>
<keyword evidence="2 5" id="KW-0812">Transmembrane</keyword>
<evidence type="ECO:0000313" key="7">
    <source>
        <dbReference type="Proteomes" id="UP000293854"/>
    </source>
</evidence>
<dbReference type="InterPro" id="IPR019109">
    <property type="entry name" value="MamF_MmsF"/>
</dbReference>
<evidence type="ECO:0000256" key="3">
    <source>
        <dbReference type="ARBA" id="ARBA00022989"/>
    </source>
</evidence>
<organism evidence="6 7">
    <name type="scientific">Staphylococcus condimenti</name>
    <dbReference type="NCBI Taxonomy" id="70255"/>
    <lineage>
        <taxon>Bacteria</taxon>
        <taxon>Bacillati</taxon>
        <taxon>Bacillota</taxon>
        <taxon>Bacilli</taxon>
        <taxon>Bacillales</taxon>
        <taxon>Staphylococcaceae</taxon>
        <taxon>Staphylococcus</taxon>
    </lineage>
</organism>
<keyword evidence="3 5" id="KW-1133">Transmembrane helix</keyword>
<dbReference type="RefSeq" id="WP_130135797.1">
    <property type="nucleotide sequence ID" value="NZ_RQTE01000331.1"/>
</dbReference>
<protein>
    <submittedName>
        <fullName evidence="6">DUF4870 domain-containing protein</fullName>
    </submittedName>
</protein>
<dbReference type="Pfam" id="PF09685">
    <property type="entry name" value="MamF_MmsF"/>
    <property type="match status" value="1"/>
</dbReference>
<feature type="transmembrane region" description="Helical" evidence="5">
    <location>
        <begin position="25"/>
        <end position="46"/>
    </location>
</feature>
<sequence length="121" mass="13611">MDFVNDSKNPQAFHDVPQNDRTMAMLIWILNIVTGFIGPLIIWLIKKDESPYVNQQGKNYFNFAISYAIYSIGASILTIILIGYIAIFLIWVACIVYTIIGIVATNKGEDFVVPLSIPIIK</sequence>
<dbReference type="EMBL" id="RQTE01000331">
    <property type="protein sequence ID" value="RZI00147.1"/>
    <property type="molecule type" value="Genomic_DNA"/>
</dbReference>
<keyword evidence="4 5" id="KW-0472">Membrane</keyword>
<dbReference type="Proteomes" id="UP000293854">
    <property type="component" value="Unassembled WGS sequence"/>
</dbReference>
<proteinExistence type="predicted"/>
<reference evidence="6 7" key="1">
    <citation type="submission" date="2018-11" db="EMBL/GenBank/DDBJ databases">
        <title>Genomic profiling of Staphylococcus species from a Poultry farm system in KwaZulu-Natal, South Africa.</title>
        <authorList>
            <person name="Amoako D.G."/>
            <person name="Somboro A.M."/>
            <person name="Abia A.L.K."/>
            <person name="Bester L.A."/>
            <person name="Essack S.Y."/>
        </authorList>
    </citation>
    <scope>NUCLEOTIDE SEQUENCE [LARGE SCALE GENOMIC DNA]</scope>
    <source>
        <strain evidence="6 7">SA11</strain>
    </source>
</reference>
<evidence type="ECO:0000313" key="6">
    <source>
        <dbReference type="EMBL" id="RZI00147.1"/>
    </source>
</evidence>
<dbReference type="AlphaFoldDB" id="A0A4Q7CJJ7"/>
<accession>A0A4Q7CJJ7</accession>
<evidence type="ECO:0000256" key="1">
    <source>
        <dbReference type="ARBA" id="ARBA00004141"/>
    </source>
</evidence>
<evidence type="ECO:0000256" key="5">
    <source>
        <dbReference type="SAM" id="Phobius"/>
    </source>
</evidence>
<comment type="caution">
    <text evidence="6">The sequence shown here is derived from an EMBL/GenBank/DDBJ whole genome shotgun (WGS) entry which is preliminary data.</text>
</comment>
<feature type="transmembrane region" description="Helical" evidence="5">
    <location>
        <begin position="67"/>
        <end position="100"/>
    </location>
</feature>
<evidence type="ECO:0000256" key="4">
    <source>
        <dbReference type="ARBA" id="ARBA00023136"/>
    </source>
</evidence>